<protein>
    <submittedName>
        <fullName evidence="1">Uncharacterized protein</fullName>
    </submittedName>
</protein>
<proteinExistence type="predicted"/>
<reference evidence="1" key="1">
    <citation type="journal article" date="2020" name="New Phytol.">
        <title>Comparative genomics reveals dynamic genome evolution in host specialist ectomycorrhizal fungi.</title>
        <authorList>
            <person name="Lofgren L.A."/>
            <person name="Nguyen N.H."/>
            <person name="Vilgalys R."/>
            <person name="Ruytinx J."/>
            <person name="Liao H.L."/>
            <person name="Branco S."/>
            <person name="Kuo A."/>
            <person name="LaButti K."/>
            <person name="Lipzen A."/>
            <person name="Andreopoulos W."/>
            <person name="Pangilinan J."/>
            <person name="Riley R."/>
            <person name="Hundley H."/>
            <person name="Na H."/>
            <person name="Barry K."/>
            <person name="Grigoriev I.V."/>
            <person name="Stajich J.E."/>
            <person name="Kennedy P.G."/>
        </authorList>
    </citation>
    <scope>NUCLEOTIDE SEQUENCE</scope>
    <source>
        <strain evidence="1">MN1</strain>
    </source>
</reference>
<dbReference type="RefSeq" id="XP_041193945.1">
    <property type="nucleotide sequence ID" value="XM_041330858.1"/>
</dbReference>
<dbReference type="OrthoDB" id="3353471at2759"/>
<sequence length="50" mass="5718">DYLAMLTHPNTPPHRLDLEVNATCAVQRNMSIEKGLVRNARVRIPALHQR</sequence>
<dbReference type="AlphaFoldDB" id="A0A9P7JEF1"/>
<organism evidence="1 2">
    <name type="scientific">Suillus subaureus</name>
    <dbReference type="NCBI Taxonomy" id="48587"/>
    <lineage>
        <taxon>Eukaryota</taxon>
        <taxon>Fungi</taxon>
        <taxon>Dikarya</taxon>
        <taxon>Basidiomycota</taxon>
        <taxon>Agaricomycotina</taxon>
        <taxon>Agaricomycetes</taxon>
        <taxon>Agaricomycetidae</taxon>
        <taxon>Boletales</taxon>
        <taxon>Suillineae</taxon>
        <taxon>Suillaceae</taxon>
        <taxon>Suillus</taxon>
    </lineage>
</organism>
<keyword evidence="2" id="KW-1185">Reference proteome</keyword>
<comment type="caution">
    <text evidence="1">The sequence shown here is derived from an EMBL/GenBank/DDBJ whole genome shotgun (WGS) entry which is preliminary data.</text>
</comment>
<feature type="non-terminal residue" evidence="1">
    <location>
        <position position="1"/>
    </location>
</feature>
<gene>
    <name evidence="1" type="ORF">BJ212DRAFT_1270130</name>
</gene>
<dbReference type="GeneID" id="64624875"/>
<accession>A0A9P7JEF1</accession>
<name>A0A9P7JEF1_9AGAM</name>
<evidence type="ECO:0000313" key="2">
    <source>
        <dbReference type="Proteomes" id="UP000807769"/>
    </source>
</evidence>
<evidence type="ECO:0000313" key="1">
    <source>
        <dbReference type="EMBL" id="KAG1817703.1"/>
    </source>
</evidence>
<dbReference type="Proteomes" id="UP000807769">
    <property type="component" value="Unassembled WGS sequence"/>
</dbReference>
<dbReference type="EMBL" id="JABBWG010000013">
    <property type="protein sequence ID" value="KAG1817703.1"/>
    <property type="molecule type" value="Genomic_DNA"/>
</dbReference>